<sequence>MTAKDKFRGGMEFSFVQQFKQAVLDHNLLIGREVRFPKNDK</sequence>
<protein>
    <submittedName>
        <fullName evidence="1">Uncharacterized protein</fullName>
    </submittedName>
</protein>
<evidence type="ECO:0000313" key="2">
    <source>
        <dbReference type="Proteomes" id="UP000265520"/>
    </source>
</evidence>
<dbReference type="AlphaFoldDB" id="A0A392TG90"/>
<reference evidence="1 2" key="1">
    <citation type="journal article" date="2018" name="Front. Plant Sci.">
        <title>Red Clover (Trifolium pratense) and Zigzag Clover (T. medium) - A Picture of Genomic Similarities and Differences.</title>
        <authorList>
            <person name="Dluhosova J."/>
            <person name="Istvanek J."/>
            <person name="Nedelnik J."/>
            <person name="Repkova J."/>
        </authorList>
    </citation>
    <scope>NUCLEOTIDE SEQUENCE [LARGE SCALE GENOMIC DNA]</scope>
    <source>
        <strain evidence="2">cv. 10/8</strain>
        <tissue evidence="1">Leaf</tissue>
    </source>
</reference>
<dbReference type="EMBL" id="LXQA010559884">
    <property type="protein sequence ID" value="MCI59240.1"/>
    <property type="molecule type" value="Genomic_DNA"/>
</dbReference>
<keyword evidence="2" id="KW-1185">Reference proteome</keyword>
<proteinExistence type="predicted"/>
<organism evidence="1 2">
    <name type="scientific">Trifolium medium</name>
    <dbReference type="NCBI Taxonomy" id="97028"/>
    <lineage>
        <taxon>Eukaryota</taxon>
        <taxon>Viridiplantae</taxon>
        <taxon>Streptophyta</taxon>
        <taxon>Embryophyta</taxon>
        <taxon>Tracheophyta</taxon>
        <taxon>Spermatophyta</taxon>
        <taxon>Magnoliopsida</taxon>
        <taxon>eudicotyledons</taxon>
        <taxon>Gunneridae</taxon>
        <taxon>Pentapetalae</taxon>
        <taxon>rosids</taxon>
        <taxon>fabids</taxon>
        <taxon>Fabales</taxon>
        <taxon>Fabaceae</taxon>
        <taxon>Papilionoideae</taxon>
        <taxon>50 kb inversion clade</taxon>
        <taxon>NPAAA clade</taxon>
        <taxon>Hologalegina</taxon>
        <taxon>IRL clade</taxon>
        <taxon>Trifolieae</taxon>
        <taxon>Trifolium</taxon>
    </lineage>
</organism>
<comment type="caution">
    <text evidence="1">The sequence shown here is derived from an EMBL/GenBank/DDBJ whole genome shotgun (WGS) entry which is preliminary data.</text>
</comment>
<accession>A0A392TG90</accession>
<dbReference type="Proteomes" id="UP000265520">
    <property type="component" value="Unassembled WGS sequence"/>
</dbReference>
<feature type="non-terminal residue" evidence="1">
    <location>
        <position position="41"/>
    </location>
</feature>
<evidence type="ECO:0000313" key="1">
    <source>
        <dbReference type="EMBL" id="MCI59240.1"/>
    </source>
</evidence>
<name>A0A392TG90_9FABA</name>